<dbReference type="PRINTS" id="PR01607">
    <property type="entry name" value="APYRASEFAMLY"/>
</dbReference>
<dbReference type="Gene3D" id="3.90.780.10">
    <property type="entry name" value="5'-Nucleotidase, C-terminal domain"/>
    <property type="match status" value="1"/>
</dbReference>
<keyword evidence="2" id="KW-0378">Hydrolase</keyword>
<dbReference type="Pfam" id="PF00149">
    <property type="entry name" value="Metallophos"/>
    <property type="match status" value="1"/>
</dbReference>
<organism evidence="6 7">
    <name type="scientific">Senegalimassilia anaerobia</name>
    <dbReference type="NCBI Taxonomy" id="1473216"/>
    <lineage>
        <taxon>Bacteria</taxon>
        <taxon>Bacillati</taxon>
        <taxon>Actinomycetota</taxon>
        <taxon>Coriobacteriia</taxon>
        <taxon>Coriobacteriales</taxon>
        <taxon>Coriobacteriaceae</taxon>
        <taxon>Senegalimassilia</taxon>
    </lineage>
</organism>
<dbReference type="RefSeq" id="WP_114621065.1">
    <property type="nucleotide sequence ID" value="NZ_PPTP01000007.1"/>
</dbReference>
<dbReference type="InterPro" id="IPR008334">
    <property type="entry name" value="5'-Nucleotdase_C"/>
</dbReference>
<dbReference type="Gene3D" id="3.60.21.10">
    <property type="match status" value="1"/>
</dbReference>
<evidence type="ECO:0000256" key="2">
    <source>
        <dbReference type="RuleBase" id="RU362119"/>
    </source>
</evidence>
<dbReference type="PROSITE" id="PS51318">
    <property type="entry name" value="TAT"/>
    <property type="match status" value="1"/>
</dbReference>
<dbReference type="GO" id="GO:0000166">
    <property type="term" value="F:nucleotide binding"/>
    <property type="evidence" value="ECO:0007669"/>
    <property type="project" value="UniProtKB-KW"/>
</dbReference>
<gene>
    <name evidence="6" type="ORF">C1880_08230</name>
</gene>
<dbReference type="InterPro" id="IPR029052">
    <property type="entry name" value="Metallo-depent_PP-like"/>
</dbReference>
<dbReference type="PANTHER" id="PTHR11575">
    <property type="entry name" value="5'-NUCLEOTIDASE-RELATED"/>
    <property type="match status" value="1"/>
</dbReference>
<dbReference type="InterPro" id="IPR004843">
    <property type="entry name" value="Calcineurin-like_PHP"/>
</dbReference>
<evidence type="ECO:0000256" key="3">
    <source>
        <dbReference type="SAM" id="MobiDB-lite"/>
    </source>
</evidence>
<dbReference type="PANTHER" id="PTHR11575:SF24">
    <property type="entry name" value="5'-NUCLEOTIDASE"/>
    <property type="match status" value="1"/>
</dbReference>
<sequence length="661" mass="69678">MSNELSRRQFLTGATAFALGSAVFGLPRRAFADDAQAGSTIVILHTNDVHCAVGEADKTGATPLGYSALASYVADRKGVFGSGNVTLVDAGDAVQGNVMGTLTQGQALVDIMNATGYDYVIPGNHEFDYGMPQFNHLVGSANATYLSCNFTDKRPEVPTLMFAPYAIQDYPLADGGTARVAFVGVTTPATLTASSPKSFWRSDDDHTCVYGFCEDDTGTALAAAVQNAVDQARAAGADYVVLLAHLGQDGSPDIWRSDALAKRCRGIDVIIDGHSHQEYVQIKQDAEGKNVIITQTGTQFSSVGQVVINPDSGTISASTPAFEATLLREARKSGDPAYVQEATFGRDASVQDAINKKVADVEAQTGTVIGKSEVDLYAFEDDDYTWAVRAHETNLGDFVCDAYLYYATNAGVMADIAFVNGGGVRANLNSGNVTKGNLINVNPFNNQLCYTSVSGQDLLDALELSASSLPESNGDFLQVSEGLEFVIRTDIDSPVLRSGSTFVGIDDAKERRVRRAKLHGKAIDPQAAYTLVCHSYYLVEGGGSYSMLCKNPVTLLGLDNDALMEYVQLNLHGVIGQEYAGAAGQGRIATQVGPDPDPKPKPEPEQPEPQPPANDVSDPKPLAPTGDDGALKAASAAVAAAAAVGAAAFATTHAETEDERA</sequence>
<evidence type="ECO:0000313" key="6">
    <source>
        <dbReference type="EMBL" id="RDB54823.1"/>
    </source>
</evidence>
<feature type="domain" description="Calcineurin-like phosphoesterase" evidence="4">
    <location>
        <begin position="42"/>
        <end position="277"/>
    </location>
</feature>
<dbReference type="STRING" id="1034345.GCA_000236865_01516"/>
<keyword evidence="1" id="KW-0732">Signal</keyword>
<dbReference type="CDD" id="cd00845">
    <property type="entry name" value="MPP_UshA_N_like"/>
    <property type="match status" value="1"/>
</dbReference>
<dbReference type="InterPro" id="IPR006179">
    <property type="entry name" value="5_nucleotidase/apyrase"/>
</dbReference>
<evidence type="ECO:0000259" key="5">
    <source>
        <dbReference type="Pfam" id="PF02872"/>
    </source>
</evidence>
<evidence type="ECO:0000256" key="1">
    <source>
        <dbReference type="ARBA" id="ARBA00022729"/>
    </source>
</evidence>
<dbReference type="InterPro" id="IPR036907">
    <property type="entry name" value="5'-Nucleotdase_C_sf"/>
</dbReference>
<feature type="region of interest" description="Disordered" evidence="3">
    <location>
        <begin position="588"/>
        <end position="631"/>
    </location>
</feature>
<proteinExistence type="inferred from homology"/>
<comment type="similarity">
    <text evidence="2">Belongs to the 5'-nucleotidase family.</text>
</comment>
<dbReference type="SUPFAM" id="SSF55816">
    <property type="entry name" value="5'-nucleotidase (syn. UDP-sugar hydrolase), C-terminal domain"/>
    <property type="match status" value="1"/>
</dbReference>
<keyword evidence="2" id="KW-0547">Nucleotide-binding</keyword>
<dbReference type="GO" id="GO:0009166">
    <property type="term" value="P:nucleotide catabolic process"/>
    <property type="evidence" value="ECO:0007669"/>
    <property type="project" value="InterPro"/>
</dbReference>
<feature type="domain" description="5'-Nucleotidase C-terminal" evidence="5">
    <location>
        <begin position="368"/>
        <end position="548"/>
    </location>
</feature>
<dbReference type="InterPro" id="IPR006311">
    <property type="entry name" value="TAT_signal"/>
</dbReference>
<name>A0A369L4E6_9ACTN</name>
<evidence type="ECO:0000259" key="4">
    <source>
        <dbReference type="Pfam" id="PF00149"/>
    </source>
</evidence>
<dbReference type="SUPFAM" id="SSF56300">
    <property type="entry name" value="Metallo-dependent phosphatases"/>
    <property type="match status" value="1"/>
</dbReference>
<reference evidence="6 7" key="1">
    <citation type="journal article" date="2018" name="Elife">
        <title>Discovery and characterization of a prevalent human gut bacterial enzyme sufficient for the inactivation of a family of plant toxins.</title>
        <authorList>
            <person name="Koppel N."/>
            <person name="Bisanz J.E."/>
            <person name="Pandelia M.E."/>
            <person name="Turnbaugh P.J."/>
            <person name="Balskus E.P."/>
        </authorList>
    </citation>
    <scope>NUCLEOTIDE SEQUENCE [LARGE SCALE GENOMIC DNA]</scope>
    <source>
        <strain evidence="7">anaerobia AP69FAA</strain>
    </source>
</reference>
<dbReference type="AlphaFoldDB" id="A0A369L4E6"/>
<comment type="caution">
    <text evidence="6">The sequence shown here is derived from an EMBL/GenBank/DDBJ whole genome shotgun (WGS) entry which is preliminary data.</text>
</comment>
<dbReference type="OrthoDB" id="1016457at2"/>
<keyword evidence="7" id="KW-1185">Reference proteome</keyword>
<evidence type="ECO:0000313" key="7">
    <source>
        <dbReference type="Proteomes" id="UP000253792"/>
    </source>
</evidence>
<dbReference type="GO" id="GO:0016787">
    <property type="term" value="F:hydrolase activity"/>
    <property type="evidence" value="ECO:0007669"/>
    <property type="project" value="UniProtKB-KW"/>
</dbReference>
<accession>A0A369L4E6</accession>
<dbReference type="Pfam" id="PF02872">
    <property type="entry name" value="5_nucleotid_C"/>
    <property type="match status" value="1"/>
</dbReference>
<dbReference type="Proteomes" id="UP000253792">
    <property type="component" value="Unassembled WGS sequence"/>
</dbReference>
<dbReference type="EMBL" id="PPTP01000007">
    <property type="protein sequence ID" value="RDB54823.1"/>
    <property type="molecule type" value="Genomic_DNA"/>
</dbReference>
<protein>
    <submittedName>
        <fullName evidence="6">Bifunctional metallophosphatase/5'-nucleotidase</fullName>
    </submittedName>
</protein>